<dbReference type="AlphaFoldDB" id="A0A543AGI0"/>
<evidence type="ECO:0000313" key="1">
    <source>
        <dbReference type="EMBL" id="TQL71688.1"/>
    </source>
</evidence>
<gene>
    <name evidence="1" type="ORF">FB556_2182</name>
</gene>
<dbReference type="Proteomes" id="UP000319746">
    <property type="component" value="Unassembled WGS sequence"/>
</dbReference>
<accession>A0A543AGI0</accession>
<name>A0A543AGI0_9MICC</name>
<protein>
    <submittedName>
        <fullName evidence="1">Uncharacterized protein</fullName>
    </submittedName>
</protein>
<comment type="caution">
    <text evidence="1">The sequence shown here is derived from an EMBL/GenBank/DDBJ whole genome shotgun (WGS) entry which is preliminary data.</text>
</comment>
<dbReference type="RefSeq" id="WP_141867474.1">
    <property type="nucleotide sequence ID" value="NZ_BAABAN010000001.1"/>
</dbReference>
<dbReference type="OrthoDB" id="5142626at2"/>
<proteinExistence type="predicted"/>
<reference evidence="1 2" key="1">
    <citation type="submission" date="2019-06" db="EMBL/GenBank/DDBJ databases">
        <title>Sequencing the genomes of 1000 actinobacteria strains.</title>
        <authorList>
            <person name="Klenk H.-P."/>
        </authorList>
    </citation>
    <scope>NUCLEOTIDE SEQUENCE [LARGE SCALE GENOMIC DNA]</scope>
    <source>
        <strain evidence="1 2">DSM 24083</strain>
    </source>
</reference>
<organism evidence="1 2">
    <name type="scientific">Enteractinococcus coprophilus</name>
    <dbReference type="NCBI Taxonomy" id="1027633"/>
    <lineage>
        <taxon>Bacteria</taxon>
        <taxon>Bacillati</taxon>
        <taxon>Actinomycetota</taxon>
        <taxon>Actinomycetes</taxon>
        <taxon>Micrococcales</taxon>
        <taxon>Micrococcaceae</taxon>
    </lineage>
</organism>
<dbReference type="EMBL" id="VFOU01000003">
    <property type="protein sequence ID" value="TQL71688.1"/>
    <property type="molecule type" value="Genomic_DNA"/>
</dbReference>
<keyword evidence="2" id="KW-1185">Reference proteome</keyword>
<evidence type="ECO:0000313" key="2">
    <source>
        <dbReference type="Proteomes" id="UP000319746"/>
    </source>
</evidence>
<sequence>MDADIRLTVDDGRAANPAHFFTAGMRLLELLDDLSETATLEWVFTDLKLGSAVSGIAASEQHRHEGAVVTRSAVEGLSRIRSGQSAPSDWNPNAIKTAKNMVREVGEHAKLERHGSVVYLDQQLSEGLENATPWVREFYGSVRGTLTGFNVTRGNRGSIKPHGGGRVIHVKFPSGLAKKMRDGLLQFVEVEGLIRQNDEGQTYYVSADDIRVVEEPKLSWAELRGYMPEITGNMSISEHLDAIHGQDALEGPHGKA</sequence>